<name>A0A177AQX9_9BILA</name>
<keyword evidence="2" id="KW-1185">Reference proteome</keyword>
<dbReference type="AlphaFoldDB" id="A0A177AQX9"/>
<accession>A0A177AQX9</accession>
<reference evidence="1 2" key="1">
    <citation type="submission" date="2016-04" db="EMBL/GenBank/DDBJ databases">
        <title>The genome of Intoshia linei affirms orthonectids as highly simplified spiralians.</title>
        <authorList>
            <person name="Mikhailov K.V."/>
            <person name="Slusarev G.S."/>
            <person name="Nikitin M.A."/>
            <person name="Logacheva M.D."/>
            <person name="Penin A."/>
            <person name="Aleoshin V."/>
            <person name="Panchin Y.V."/>
        </authorList>
    </citation>
    <scope>NUCLEOTIDE SEQUENCE [LARGE SCALE GENOMIC DNA]</scope>
    <source>
        <strain evidence="1">Intl2013</strain>
        <tissue evidence="1">Whole animal</tissue>
    </source>
</reference>
<dbReference type="EMBL" id="LWCA01002359">
    <property type="protein sequence ID" value="OAF63922.1"/>
    <property type="molecule type" value="Genomic_DNA"/>
</dbReference>
<organism evidence="1 2">
    <name type="scientific">Intoshia linei</name>
    <dbReference type="NCBI Taxonomy" id="1819745"/>
    <lineage>
        <taxon>Eukaryota</taxon>
        <taxon>Metazoa</taxon>
        <taxon>Spiralia</taxon>
        <taxon>Lophotrochozoa</taxon>
        <taxon>Mesozoa</taxon>
        <taxon>Orthonectida</taxon>
        <taxon>Rhopaluridae</taxon>
        <taxon>Intoshia</taxon>
    </lineage>
</organism>
<proteinExistence type="predicted"/>
<comment type="caution">
    <text evidence="1">The sequence shown here is derived from an EMBL/GenBank/DDBJ whole genome shotgun (WGS) entry which is preliminary data.</text>
</comment>
<sequence>MPDESLYLNDTRKYIFLTRYDSDIHIDHQISNKMYIREYHLSVTKPENSTLSEYVNMSSDESFQLNCN</sequence>
<evidence type="ECO:0000313" key="1">
    <source>
        <dbReference type="EMBL" id="OAF63922.1"/>
    </source>
</evidence>
<protein>
    <submittedName>
        <fullName evidence="1">Uncharacterized protein</fullName>
    </submittedName>
</protein>
<gene>
    <name evidence="1" type="ORF">A3Q56_08373</name>
</gene>
<dbReference type="Proteomes" id="UP000078046">
    <property type="component" value="Unassembled WGS sequence"/>
</dbReference>
<evidence type="ECO:0000313" key="2">
    <source>
        <dbReference type="Proteomes" id="UP000078046"/>
    </source>
</evidence>